<accession>A0A7X8SGN7</accession>
<reference evidence="1 2" key="1">
    <citation type="submission" date="2020-04" db="EMBL/GenBank/DDBJ databases">
        <title>Flammeovirga sp. SR4, a novel species isolated from seawater.</title>
        <authorList>
            <person name="Wang X."/>
        </authorList>
    </citation>
    <scope>NUCLEOTIDE SEQUENCE [LARGE SCALE GENOMIC DNA]</scope>
    <source>
        <strain evidence="1 2">SR4</strain>
    </source>
</reference>
<gene>
    <name evidence="1" type="ORF">HGP29_01600</name>
</gene>
<protein>
    <submittedName>
        <fullName evidence="1">Uncharacterized protein</fullName>
    </submittedName>
</protein>
<keyword evidence="2" id="KW-1185">Reference proteome</keyword>
<dbReference type="Proteomes" id="UP000585050">
    <property type="component" value="Unassembled WGS sequence"/>
</dbReference>
<organism evidence="1 2">
    <name type="scientific">Flammeovirga agarivorans</name>
    <dbReference type="NCBI Taxonomy" id="2726742"/>
    <lineage>
        <taxon>Bacteria</taxon>
        <taxon>Pseudomonadati</taxon>
        <taxon>Bacteroidota</taxon>
        <taxon>Cytophagia</taxon>
        <taxon>Cytophagales</taxon>
        <taxon>Flammeovirgaceae</taxon>
        <taxon>Flammeovirga</taxon>
    </lineage>
</organism>
<dbReference type="AlphaFoldDB" id="A0A7X8SGN7"/>
<sequence length="70" mass="8649">MDILIAITLLFLLWKLRRVIYKTMAYLMYTPYYIVTKIHQKIMMMMYKLEHQKENLKDSLAVRKHAFHKE</sequence>
<evidence type="ECO:0000313" key="1">
    <source>
        <dbReference type="EMBL" id="NLR89875.1"/>
    </source>
</evidence>
<comment type="caution">
    <text evidence="1">The sequence shown here is derived from an EMBL/GenBank/DDBJ whole genome shotgun (WGS) entry which is preliminary data.</text>
</comment>
<evidence type="ECO:0000313" key="2">
    <source>
        <dbReference type="Proteomes" id="UP000585050"/>
    </source>
</evidence>
<dbReference type="RefSeq" id="WP_168880559.1">
    <property type="nucleotide sequence ID" value="NZ_JABAIL010000001.1"/>
</dbReference>
<proteinExistence type="predicted"/>
<name>A0A7X8SGN7_9BACT</name>
<dbReference type="EMBL" id="JABAIL010000001">
    <property type="protein sequence ID" value="NLR89875.1"/>
    <property type="molecule type" value="Genomic_DNA"/>
</dbReference>